<feature type="binding site" evidence="10">
    <location>
        <begin position="741"/>
        <end position="750"/>
    </location>
    <ligand>
        <name>ATP</name>
        <dbReference type="ChEBI" id="CHEBI:30616"/>
    </ligand>
</feature>
<dbReference type="GeneTree" id="ENSGT00390000000917"/>
<dbReference type="InterPro" id="IPR044822">
    <property type="entry name" value="Myb_DNA-bind_4"/>
</dbReference>
<proteinExistence type="inferred from homology"/>
<feature type="region of interest" description="Disordered" evidence="11">
    <location>
        <begin position="301"/>
        <end position="362"/>
    </location>
</feature>
<feature type="compositionally biased region" description="Pro residues" evidence="11">
    <location>
        <begin position="169"/>
        <end position="190"/>
    </location>
</feature>
<feature type="compositionally biased region" description="Pro residues" evidence="11">
    <location>
        <begin position="309"/>
        <end position="329"/>
    </location>
</feature>
<evidence type="ECO:0000256" key="10">
    <source>
        <dbReference type="HAMAP-Rule" id="MF_03157"/>
    </source>
</evidence>
<dbReference type="GO" id="GO:0110051">
    <property type="term" value="P:metabolite repair"/>
    <property type="evidence" value="ECO:0007669"/>
    <property type="project" value="TreeGrafter"/>
</dbReference>
<keyword evidence="4" id="KW-0521">NADP</keyword>
<comment type="catalytic activity">
    <reaction evidence="7 10">
        <text>(6S)-NADPHX + ATP = ADP + phosphate + NADPH + H(+)</text>
        <dbReference type="Rhea" id="RHEA:32231"/>
        <dbReference type="ChEBI" id="CHEBI:15378"/>
        <dbReference type="ChEBI" id="CHEBI:30616"/>
        <dbReference type="ChEBI" id="CHEBI:43474"/>
        <dbReference type="ChEBI" id="CHEBI:57783"/>
        <dbReference type="ChEBI" id="CHEBI:64076"/>
        <dbReference type="ChEBI" id="CHEBI:456216"/>
        <dbReference type="EC" id="4.2.1.93"/>
    </reaction>
</comment>
<dbReference type="PROSITE" id="PS01049">
    <property type="entry name" value="YJEF_C_1"/>
    <property type="match status" value="1"/>
</dbReference>
<dbReference type="NCBIfam" id="TIGR00196">
    <property type="entry name" value="yjeF_cterm"/>
    <property type="match status" value="1"/>
</dbReference>
<feature type="binding site" evidence="10">
    <location>
        <position position="751"/>
    </location>
    <ligand>
        <name>(6S)-NADPHX</name>
        <dbReference type="ChEBI" id="CHEBI:64076"/>
    </ligand>
</feature>
<protein>
    <recommendedName>
        <fullName evidence="10">ATP-dependent (S)-NAD(P)H-hydrate dehydratase</fullName>
        <ecNumber evidence="10">4.2.1.93</ecNumber>
    </recommendedName>
    <alternativeName>
        <fullName evidence="10">ATP-dependent NAD(P)HX dehydratase</fullName>
    </alternativeName>
</protein>
<evidence type="ECO:0000256" key="5">
    <source>
        <dbReference type="ARBA" id="ARBA00023027"/>
    </source>
</evidence>
<dbReference type="CDD" id="cd01171">
    <property type="entry name" value="YXKO-related"/>
    <property type="match status" value="1"/>
</dbReference>
<feature type="compositionally biased region" description="Pro residues" evidence="11">
    <location>
        <begin position="83"/>
        <end position="94"/>
    </location>
</feature>
<dbReference type="PANTHER" id="PTHR12592">
    <property type="entry name" value="ATP-DEPENDENT (S)-NAD(P)H-HYDRATE DEHYDRATASE FAMILY MEMBER"/>
    <property type="match status" value="1"/>
</dbReference>
<keyword evidence="2 10" id="KW-0547">Nucleotide-binding</keyword>
<evidence type="ECO:0000256" key="3">
    <source>
        <dbReference type="ARBA" id="ARBA00022840"/>
    </source>
</evidence>
<evidence type="ECO:0000313" key="14">
    <source>
        <dbReference type="Proteomes" id="UP000694412"/>
    </source>
</evidence>
<reference evidence="13" key="1">
    <citation type="submission" date="2015-11" db="EMBL/GenBank/DDBJ databases">
        <authorList>
            <consortium name="International Coturnix japonica Genome Analysis Consortium"/>
            <person name="Warren W."/>
            <person name="Burt D.W."/>
            <person name="Antin P.B."/>
            <person name="Lanford R."/>
            <person name="Gros J."/>
            <person name="Wilson R.K."/>
        </authorList>
    </citation>
    <scope>NUCLEOTIDE SEQUENCE [LARGE SCALE GENOMIC DNA]</scope>
</reference>
<dbReference type="InterPro" id="IPR000631">
    <property type="entry name" value="CARKD"/>
</dbReference>
<evidence type="ECO:0000256" key="6">
    <source>
        <dbReference type="ARBA" id="ARBA00023239"/>
    </source>
</evidence>
<organism evidence="13 14">
    <name type="scientific">Coturnix japonica</name>
    <name type="common">Japanese quail</name>
    <name type="synonym">Coturnix coturnix japonica</name>
    <dbReference type="NCBI Taxonomy" id="93934"/>
    <lineage>
        <taxon>Eukaryota</taxon>
        <taxon>Metazoa</taxon>
        <taxon>Chordata</taxon>
        <taxon>Craniata</taxon>
        <taxon>Vertebrata</taxon>
        <taxon>Euteleostomi</taxon>
        <taxon>Archelosauria</taxon>
        <taxon>Archosauria</taxon>
        <taxon>Dinosauria</taxon>
        <taxon>Saurischia</taxon>
        <taxon>Theropoda</taxon>
        <taxon>Coelurosauria</taxon>
        <taxon>Aves</taxon>
        <taxon>Neognathae</taxon>
        <taxon>Galloanserae</taxon>
        <taxon>Galliformes</taxon>
        <taxon>Phasianidae</taxon>
        <taxon>Perdicinae</taxon>
        <taxon>Coturnix</taxon>
    </lineage>
</organism>
<keyword evidence="14" id="KW-1185">Reference proteome</keyword>
<keyword evidence="3 10" id="KW-0067">ATP-binding</keyword>
<keyword evidence="5 10" id="KW-0520">NAD</keyword>
<dbReference type="Ensembl" id="ENSCJPT00005027231.1">
    <property type="protein sequence ID" value="ENSCJPP00005019695.1"/>
    <property type="gene ID" value="ENSCJPG00005015936.1"/>
</dbReference>
<dbReference type="GO" id="GO:0005524">
    <property type="term" value="F:ATP binding"/>
    <property type="evidence" value="ECO:0007669"/>
    <property type="project" value="UniProtKB-KW"/>
</dbReference>
<comment type="similarity">
    <text evidence="10">Belongs to the NnrD/CARKD family.</text>
</comment>
<dbReference type="FunFam" id="3.40.1190.20:FF:000013">
    <property type="entry name" value="ATP-dependent (S)-NAD(P)H-hydrate dehydratase"/>
    <property type="match status" value="1"/>
</dbReference>
<evidence type="ECO:0000313" key="13">
    <source>
        <dbReference type="Ensembl" id="ENSCJPP00005019695.1"/>
    </source>
</evidence>
<feature type="region of interest" description="Disordered" evidence="11">
    <location>
        <begin position="132"/>
        <end position="199"/>
    </location>
</feature>
<dbReference type="PROSITE" id="PS51383">
    <property type="entry name" value="YJEF_C_3"/>
    <property type="match status" value="1"/>
</dbReference>
<feature type="region of interest" description="Disordered" evidence="11">
    <location>
        <begin position="1"/>
        <end position="103"/>
    </location>
</feature>
<evidence type="ECO:0000256" key="11">
    <source>
        <dbReference type="SAM" id="MobiDB-lite"/>
    </source>
</evidence>
<dbReference type="Pfam" id="PF13837">
    <property type="entry name" value="Myb_DNA-bind_4"/>
    <property type="match status" value="1"/>
</dbReference>
<dbReference type="GO" id="GO:0046496">
    <property type="term" value="P:nicotinamide nucleotide metabolic process"/>
    <property type="evidence" value="ECO:0007669"/>
    <property type="project" value="UniProtKB-UniRule"/>
</dbReference>
<keyword evidence="6 10" id="KW-0456">Lyase</keyword>
<evidence type="ECO:0000259" key="12">
    <source>
        <dbReference type="PROSITE" id="PS51383"/>
    </source>
</evidence>
<feature type="binding site" evidence="10">
    <location>
        <begin position="682"/>
        <end position="688"/>
    </location>
    <ligand>
        <name>(6S)-NADPHX</name>
        <dbReference type="ChEBI" id="CHEBI:64076"/>
    </ligand>
</feature>
<keyword evidence="1 10" id="KW-0597">Phosphoprotein</keyword>
<dbReference type="HAMAP" id="MF_01965">
    <property type="entry name" value="NADHX_dehydratase"/>
    <property type="match status" value="1"/>
</dbReference>
<comment type="cofactor">
    <cofactor evidence="10">
        <name>Mg(2+)</name>
        <dbReference type="ChEBI" id="CHEBI:18420"/>
    </cofactor>
</comment>
<dbReference type="GO" id="GO:0047453">
    <property type="term" value="F:ATP-dependent NAD(P)H-hydrate dehydratase activity"/>
    <property type="evidence" value="ECO:0007669"/>
    <property type="project" value="UniProtKB-UniRule"/>
</dbReference>
<dbReference type="Pfam" id="PF01256">
    <property type="entry name" value="Carb_kinase"/>
    <property type="match status" value="1"/>
</dbReference>
<reference evidence="13" key="2">
    <citation type="submission" date="2025-08" db="UniProtKB">
        <authorList>
            <consortium name="Ensembl"/>
        </authorList>
    </citation>
    <scope>IDENTIFICATION</scope>
</reference>
<evidence type="ECO:0000256" key="8">
    <source>
        <dbReference type="ARBA" id="ARBA00048847"/>
    </source>
</evidence>
<reference evidence="13" key="3">
    <citation type="submission" date="2025-09" db="UniProtKB">
        <authorList>
            <consortium name="Ensembl"/>
        </authorList>
    </citation>
    <scope>IDENTIFICATION</scope>
</reference>
<dbReference type="FunFam" id="1.10.10.60:FF:000032">
    <property type="entry name" value="Zinc finger and SCAN domain-containing 20"/>
    <property type="match status" value="1"/>
</dbReference>
<name>A0A8C2TZJ2_COTJA</name>
<feature type="domain" description="YjeF C-terminal" evidence="12">
    <location>
        <begin position="529"/>
        <end position="820"/>
    </location>
</feature>
<dbReference type="Proteomes" id="UP000694412">
    <property type="component" value="Chromosome 1"/>
</dbReference>
<evidence type="ECO:0000256" key="2">
    <source>
        <dbReference type="ARBA" id="ARBA00022741"/>
    </source>
</evidence>
<dbReference type="SUPFAM" id="SSF53613">
    <property type="entry name" value="Ribokinase-like"/>
    <property type="match status" value="1"/>
</dbReference>
<feature type="compositionally biased region" description="Low complexity" evidence="11">
    <location>
        <begin position="21"/>
        <end position="76"/>
    </location>
</feature>
<feature type="binding site" evidence="10">
    <location>
        <begin position="722"/>
        <end position="726"/>
    </location>
    <ligand>
        <name>ATP</name>
        <dbReference type="ChEBI" id="CHEBI:30616"/>
    </ligand>
</feature>
<evidence type="ECO:0000256" key="1">
    <source>
        <dbReference type="ARBA" id="ARBA00022553"/>
    </source>
</evidence>
<dbReference type="Gene3D" id="3.40.1190.20">
    <property type="match status" value="1"/>
</dbReference>
<gene>
    <name evidence="13" type="primary">NAXD</name>
</gene>
<evidence type="ECO:0000256" key="7">
    <source>
        <dbReference type="ARBA" id="ARBA00047472"/>
    </source>
</evidence>
<dbReference type="Gene3D" id="1.10.10.60">
    <property type="entry name" value="Homeodomain-like"/>
    <property type="match status" value="1"/>
</dbReference>
<evidence type="ECO:0000256" key="9">
    <source>
        <dbReference type="ARBA" id="ARBA00057267"/>
    </source>
</evidence>
<accession>A0A8C2TZJ2</accession>
<dbReference type="AlphaFoldDB" id="A0A8C2TZJ2"/>
<dbReference type="InterPro" id="IPR017953">
    <property type="entry name" value="Carbohydrate_kinase_pred_CS"/>
</dbReference>
<dbReference type="PANTHER" id="PTHR12592:SF0">
    <property type="entry name" value="ATP-DEPENDENT (S)-NAD(P)H-HYDRATE DEHYDRATASE"/>
    <property type="match status" value="1"/>
</dbReference>
<feature type="compositionally biased region" description="Basic residues" evidence="11">
    <location>
        <begin position="144"/>
        <end position="157"/>
    </location>
</feature>
<sequence>MTRAVEATRGPPGWVHRRARLPLGRPGGSSPERSGGLRPQAARGAPSLSAAAIGCRRGGSMAAGRRGEARSGAGLPRPRRPAPRCPARPGPAPPRRGAGSRSDELGAALGCAEPRAAARCPLESLPCGRPALRCGARGPAPRRLPPHRGRGCRRRPLGARSAGINLPPRSLPPPPRHLLSPSLPPPPPLPVRGHCSDPGRPRMITNTRGFLWSDLETRALLEIWGEADVQSALDGNFRNSHVYRDVACRLAELGFERTPEQCRIRIKGLKRQYYQARDGLKKNGHARKICKYYDEMDRILSCRGGPDGAPEPPPPLPDGPQPLGVPPSPGVLHNGRENDPEADEDAGLESPRDNFAEDSGECSSYAERPIKVECPPFAIPVPPGDGFKEMSAPTVTPPLSQPKRSKKRHANLTLDKMMEKFLQQSVDTEEKFYRYEEQRLKIEDKRREAEHARELQMLQMLGQMLSGISSTVSQRAQSIPTSPPQRANHRSYGDNFNYNAMTAALSPPIVIERSFSLHRNHTLKDMENIFQLVRNVIPPLTGKRHKGQDGRIGIVGGCREYTGAPYFAAITALKVGADLSHVFCTKDAATVIKSYSPELIVHPVLDSPNAVHEVDKWLPRLHSVVIGPGLGRDEALLENAKAIIEKSKLKGIPIIIDADGLWLISQQPSLIQGYQRAILTPNYMEFSRLYEAMLRDPVDSSDHHGCVLRLSQALGNLTVVQKGERDLISDGEKVLVCSHEGSSRRCGGQGDLLSGSLGVLAHWAFLAGAEKTNGQNPFLVAAFGACSLTRQCNNQAFQKLGRSMTASDMVSEVGTAFSKLFET</sequence>
<evidence type="ECO:0000256" key="4">
    <source>
        <dbReference type="ARBA" id="ARBA00022857"/>
    </source>
</evidence>
<dbReference type="EC" id="4.2.1.93" evidence="10"/>
<feature type="compositionally biased region" description="Low complexity" evidence="11">
    <location>
        <begin position="132"/>
        <end position="141"/>
    </location>
</feature>
<comment type="catalytic activity">
    <reaction evidence="8 10">
        <text>(6S)-NADHX + ATP = ADP + phosphate + NADH + H(+)</text>
        <dbReference type="Rhea" id="RHEA:19017"/>
        <dbReference type="ChEBI" id="CHEBI:15378"/>
        <dbReference type="ChEBI" id="CHEBI:30616"/>
        <dbReference type="ChEBI" id="CHEBI:43474"/>
        <dbReference type="ChEBI" id="CHEBI:57945"/>
        <dbReference type="ChEBI" id="CHEBI:64074"/>
        <dbReference type="ChEBI" id="CHEBI:456216"/>
        <dbReference type="EC" id="4.2.1.93"/>
    </reaction>
</comment>
<comment type="function">
    <text evidence="9 10">Catalyzes the dehydration of the S-form of NAD(P)HX at the expense of ATP, which is converted to ADP. Together with NAD(P)HX epimerase, which catalyzes the epimerization of the S- and R-forms, the enzyme allows the repair of both epimers of NAD(P)HX, a damaged form of NAD(P)H that is a result of enzymatic or heat-dependent hydration.</text>
</comment>
<feature type="binding site" evidence="10">
    <location>
        <position position="629"/>
    </location>
    <ligand>
        <name>(6S)-NADPHX</name>
        <dbReference type="ChEBI" id="CHEBI:64076"/>
    </ligand>
</feature>
<dbReference type="InterPro" id="IPR029056">
    <property type="entry name" value="Ribokinase-like"/>
</dbReference>